<protein>
    <submittedName>
        <fullName evidence="1">Uncharacterized protein</fullName>
    </submittedName>
</protein>
<proteinExistence type="predicted"/>
<accession>A0A2A2K530</accession>
<organism evidence="1 2">
    <name type="scientific">Diploscapter pachys</name>
    <dbReference type="NCBI Taxonomy" id="2018661"/>
    <lineage>
        <taxon>Eukaryota</taxon>
        <taxon>Metazoa</taxon>
        <taxon>Ecdysozoa</taxon>
        <taxon>Nematoda</taxon>
        <taxon>Chromadorea</taxon>
        <taxon>Rhabditida</taxon>
        <taxon>Rhabditina</taxon>
        <taxon>Rhabditomorpha</taxon>
        <taxon>Rhabditoidea</taxon>
        <taxon>Rhabditidae</taxon>
        <taxon>Diploscapter</taxon>
    </lineage>
</organism>
<evidence type="ECO:0000313" key="1">
    <source>
        <dbReference type="EMBL" id="PAV69021.1"/>
    </source>
</evidence>
<evidence type="ECO:0000313" key="2">
    <source>
        <dbReference type="Proteomes" id="UP000218231"/>
    </source>
</evidence>
<dbReference type="EMBL" id="LIAE01009632">
    <property type="protein sequence ID" value="PAV69021.1"/>
    <property type="molecule type" value="Genomic_DNA"/>
</dbReference>
<gene>
    <name evidence="1" type="ORF">WR25_13927</name>
</gene>
<reference evidence="1 2" key="1">
    <citation type="journal article" date="2017" name="Curr. Biol.">
        <title>Genome architecture and evolution of a unichromosomal asexual nematode.</title>
        <authorList>
            <person name="Fradin H."/>
            <person name="Zegar C."/>
            <person name="Gutwein M."/>
            <person name="Lucas J."/>
            <person name="Kovtun M."/>
            <person name="Corcoran D."/>
            <person name="Baugh L.R."/>
            <person name="Kiontke K."/>
            <person name="Gunsalus K."/>
            <person name="Fitch D.H."/>
            <person name="Piano F."/>
        </authorList>
    </citation>
    <scope>NUCLEOTIDE SEQUENCE [LARGE SCALE GENOMIC DNA]</scope>
    <source>
        <strain evidence="1">PF1309</strain>
    </source>
</reference>
<keyword evidence="2" id="KW-1185">Reference proteome</keyword>
<dbReference type="AlphaFoldDB" id="A0A2A2K530"/>
<dbReference type="Proteomes" id="UP000218231">
    <property type="component" value="Unassembled WGS sequence"/>
</dbReference>
<sequence>MSRNTKMSQHSMLRHFRVARHCGQSKLRSSAAREDIVGGEFAGEGGVGLDASSVGHGLGGTERPARSWNISGSNETHLLPNKSGQTFNQYESCYVNCCDP</sequence>
<name>A0A2A2K530_9BILA</name>
<comment type="caution">
    <text evidence="1">The sequence shown here is derived from an EMBL/GenBank/DDBJ whole genome shotgun (WGS) entry which is preliminary data.</text>
</comment>